<accession>A0A6B0UNF8</accession>
<organism evidence="1">
    <name type="scientific">Ixodes ricinus</name>
    <name type="common">Common tick</name>
    <name type="synonym">Acarus ricinus</name>
    <dbReference type="NCBI Taxonomy" id="34613"/>
    <lineage>
        <taxon>Eukaryota</taxon>
        <taxon>Metazoa</taxon>
        <taxon>Ecdysozoa</taxon>
        <taxon>Arthropoda</taxon>
        <taxon>Chelicerata</taxon>
        <taxon>Arachnida</taxon>
        <taxon>Acari</taxon>
        <taxon>Parasitiformes</taxon>
        <taxon>Ixodida</taxon>
        <taxon>Ixodoidea</taxon>
        <taxon>Ixodidae</taxon>
        <taxon>Ixodinae</taxon>
        <taxon>Ixodes</taxon>
    </lineage>
</organism>
<protein>
    <submittedName>
        <fullName evidence="1">Uncharacterized protein</fullName>
    </submittedName>
</protein>
<name>A0A6B0UNF8_IXORI</name>
<sequence>MHLTGALAAEHVATVPAVVLAAPDPELCPAGSAVGGGVVRHPEGGPGLPLVHLLPAELRGAATVLAPAPRGLPAAGTVQPKSVLECLRGLLAVVVQGSLIQCKPGPAQLVFQVLYLGLMV</sequence>
<proteinExistence type="predicted"/>
<reference evidence="1" key="1">
    <citation type="submission" date="2019-12" db="EMBL/GenBank/DDBJ databases">
        <title>An insight into the sialome of adult female Ixodes ricinus ticks feeding for 6 days.</title>
        <authorList>
            <person name="Perner J."/>
            <person name="Ribeiro J.M.C."/>
        </authorList>
    </citation>
    <scope>NUCLEOTIDE SEQUENCE</scope>
    <source>
        <strain evidence="1">Semi-engorged</strain>
        <tissue evidence="1">Salivary glands</tissue>
    </source>
</reference>
<evidence type="ECO:0000313" key="1">
    <source>
        <dbReference type="EMBL" id="MXU91153.1"/>
    </source>
</evidence>
<dbReference type="AlphaFoldDB" id="A0A6B0UNF8"/>
<dbReference type="EMBL" id="GIFC01009070">
    <property type="protein sequence ID" value="MXU91153.1"/>
    <property type="molecule type" value="Transcribed_RNA"/>
</dbReference>